<dbReference type="InterPro" id="IPR000014">
    <property type="entry name" value="PAS"/>
</dbReference>
<evidence type="ECO:0000256" key="6">
    <source>
        <dbReference type="ARBA" id="ARBA00040849"/>
    </source>
</evidence>
<reference evidence="9" key="1">
    <citation type="journal article" date="2012" name="Syst. Entomol.">
        <title>A molecular phylogeny for the pyraloid moths (Lepidoptera: Pyraloidea) and its implications for higher-level classification.</title>
        <authorList>
            <person name="Regier J.C."/>
            <person name="Mitter C."/>
            <person name="Solis M.A."/>
            <person name="Hayden J.E."/>
            <person name="Landry B."/>
            <person name="Nuss M."/>
            <person name="Simonsen T.J."/>
            <person name="Yen S.-H."/>
            <person name="Zwick A."/>
            <person name="Cummings M.P."/>
        </authorList>
    </citation>
    <scope>NUCLEOTIDE SEQUENCE</scope>
</reference>
<dbReference type="GO" id="GO:0000976">
    <property type="term" value="F:transcription cis-regulatory region binding"/>
    <property type="evidence" value="ECO:0007669"/>
    <property type="project" value="TreeGrafter"/>
</dbReference>
<dbReference type="GO" id="GO:0032922">
    <property type="term" value="P:circadian regulation of gene expression"/>
    <property type="evidence" value="ECO:0007669"/>
    <property type="project" value="TreeGrafter"/>
</dbReference>
<protein>
    <recommendedName>
        <fullName evidence="6">Period circadian protein</fullName>
    </recommendedName>
</protein>
<dbReference type="SMART" id="SM00091">
    <property type="entry name" value="PAS"/>
    <property type="match status" value="1"/>
</dbReference>
<sequence>IGRSFIDFIHPRDRSTFASQITNGLAVPKNANGMEKKAPVIGNSISKMACRIRQYRGLTTGFAVTERDLNYMPFLLKLSFKDIGDDEGKVIYLIIQAIPFFSAFKTPNEAVVKSVPFVIRHSANGTVEYVDPESVPFLGFLPQDLVDKDALQLYHPDDLPYLRQAYETIVKEGRVARSKPCRLMTQNGTYLKLETEWNSFTNPWSRKLEFVIGKHYIFEGPSNPDVFEPPVKVKVNEEEKNKAQALRESVVKIMKEVLTKPAEVAKQQMTKRCQDLATFMESLIEEQPKVDEELRLDIQDPDCSYYSLSKAMVGKELDLQERDSVMLGGISPHHDYSDSKSSTETPLS</sequence>
<evidence type="ECO:0000256" key="4">
    <source>
        <dbReference type="ARBA" id="ARBA00023108"/>
    </source>
</evidence>
<dbReference type="PANTHER" id="PTHR11269">
    <property type="entry name" value="PERIOD CIRCADIAN PROTEIN"/>
    <property type="match status" value="1"/>
</dbReference>
<evidence type="ECO:0000256" key="5">
    <source>
        <dbReference type="ARBA" id="ARBA00023242"/>
    </source>
</evidence>
<dbReference type="FunFam" id="3.30.450.20:FF:000066">
    <property type="entry name" value="Period circadian protein"/>
    <property type="match status" value="1"/>
</dbReference>
<dbReference type="GO" id="GO:0005634">
    <property type="term" value="C:nucleus"/>
    <property type="evidence" value="ECO:0007669"/>
    <property type="project" value="UniProtKB-SubCell"/>
</dbReference>
<dbReference type="InterPro" id="IPR035965">
    <property type="entry name" value="PAS-like_dom_sf"/>
</dbReference>
<evidence type="ECO:0000313" key="9">
    <source>
        <dbReference type="EMBL" id="AGB87370.1"/>
    </source>
</evidence>
<keyword evidence="4" id="KW-0090">Biological rhythms</keyword>
<evidence type="ECO:0000256" key="2">
    <source>
        <dbReference type="ARBA" id="ARBA00022553"/>
    </source>
</evidence>
<dbReference type="Gene3D" id="1.20.5.770">
    <property type="entry name" value="Single helix bin"/>
    <property type="match status" value="1"/>
</dbReference>
<dbReference type="SUPFAM" id="SSF55785">
    <property type="entry name" value="PYP-like sensor domain (PAS domain)"/>
    <property type="match status" value="1"/>
</dbReference>
<evidence type="ECO:0000256" key="7">
    <source>
        <dbReference type="SAM" id="MobiDB-lite"/>
    </source>
</evidence>
<evidence type="ECO:0000259" key="8">
    <source>
        <dbReference type="PROSITE" id="PS50112"/>
    </source>
</evidence>
<accession>L7QQI7</accession>
<dbReference type="EMBL" id="JQ785560">
    <property type="protein sequence ID" value="AGB87370.1"/>
    <property type="molecule type" value="mRNA"/>
</dbReference>
<organism evidence="9">
    <name type="scientific">Psilocorsis reflexella</name>
    <dbReference type="NCBI Taxonomy" id="347803"/>
    <lineage>
        <taxon>Eukaryota</taxon>
        <taxon>Metazoa</taxon>
        <taxon>Ecdysozoa</taxon>
        <taxon>Arthropoda</taxon>
        <taxon>Hexapoda</taxon>
        <taxon>Insecta</taxon>
        <taxon>Pterygota</taxon>
        <taxon>Neoptera</taxon>
        <taxon>Endopterygota</taxon>
        <taxon>Lepidoptera</taxon>
        <taxon>Glossata</taxon>
        <taxon>Ditrysia</taxon>
        <taxon>Gelechioidea</taxon>
        <taxon>Depressariidae</taxon>
        <taxon>Depressariidae incertae sedis</taxon>
        <taxon>Psilocorsis</taxon>
    </lineage>
</organism>
<dbReference type="GO" id="GO:0005737">
    <property type="term" value="C:cytoplasm"/>
    <property type="evidence" value="ECO:0007669"/>
    <property type="project" value="TreeGrafter"/>
</dbReference>
<feature type="compositionally biased region" description="Polar residues" evidence="7">
    <location>
        <begin position="339"/>
        <end position="348"/>
    </location>
</feature>
<dbReference type="Pfam" id="PF14598">
    <property type="entry name" value="PAS_11"/>
    <property type="match status" value="1"/>
</dbReference>
<dbReference type="GO" id="GO:0001222">
    <property type="term" value="F:transcription corepressor binding"/>
    <property type="evidence" value="ECO:0007669"/>
    <property type="project" value="TreeGrafter"/>
</dbReference>
<evidence type="ECO:0000256" key="3">
    <source>
        <dbReference type="ARBA" id="ARBA00022737"/>
    </source>
</evidence>
<dbReference type="InterPro" id="IPR050760">
    <property type="entry name" value="Period_circadian_regulator"/>
</dbReference>
<dbReference type="GO" id="GO:0043153">
    <property type="term" value="P:entrainment of circadian clock by photoperiod"/>
    <property type="evidence" value="ECO:0007669"/>
    <property type="project" value="TreeGrafter"/>
</dbReference>
<reference evidence="9" key="2">
    <citation type="submission" date="2012-03" db="EMBL/GenBank/DDBJ databases">
        <title>Assembling the Tree of Life Lepidoptera.</title>
        <authorList>
            <consortium name="LepTree.net"/>
            <person name="Regier J.C."/>
        </authorList>
    </citation>
    <scope>NUCLEOTIDE SEQUENCE</scope>
</reference>
<name>L7QQI7_9NEOP</name>
<feature type="non-terminal residue" evidence="9">
    <location>
        <position position="348"/>
    </location>
</feature>
<feature type="region of interest" description="Disordered" evidence="7">
    <location>
        <begin position="324"/>
        <end position="348"/>
    </location>
</feature>
<comment type="subcellular location">
    <subcellularLocation>
        <location evidence="1">Nucleus</location>
    </subcellularLocation>
</comment>
<dbReference type="AlphaFoldDB" id="L7QQI7"/>
<feature type="non-terminal residue" evidence="9">
    <location>
        <position position="1"/>
    </location>
</feature>
<keyword evidence="3" id="KW-0677">Repeat</keyword>
<dbReference type="GO" id="GO:0000122">
    <property type="term" value="P:negative regulation of transcription by RNA polymerase II"/>
    <property type="evidence" value="ECO:0007669"/>
    <property type="project" value="TreeGrafter"/>
</dbReference>
<feature type="domain" description="PAS" evidence="8">
    <location>
        <begin position="118"/>
        <end position="173"/>
    </location>
</feature>
<dbReference type="PANTHER" id="PTHR11269:SF16">
    <property type="entry name" value="PERIOD CIRCADIAN PROTEIN"/>
    <property type="match status" value="1"/>
</dbReference>
<keyword evidence="2" id="KW-0597">Phosphoprotein</keyword>
<evidence type="ECO:0000256" key="1">
    <source>
        <dbReference type="ARBA" id="ARBA00004123"/>
    </source>
</evidence>
<dbReference type="PROSITE" id="PS50112">
    <property type="entry name" value="PAS"/>
    <property type="match status" value="1"/>
</dbReference>
<dbReference type="Gene3D" id="3.30.450.20">
    <property type="entry name" value="PAS domain"/>
    <property type="match status" value="2"/>
</dbReference>
<proteinExistence type="evidence at transcript level"/>
<dbReference type="CDD" id="cd00130">
    <property type="entry name" value="PAS"/>
    <property type="match status" value="1"/>
</dbReference>
<keyword evidence="5" id="KW-0539">Nucleus</keyword>